<gene>
    <name evidence="2" type="ORF">NCTC7807_05819</name>
</gene>
<evidence type="ECO:0000256" key="1">
    <source>
        <dbReference type="SAM" id="MobiDB-lite"/>
    </source>
</evidence>
<feature type="compositionally biased region" description="Basic and acidic residues" evidence="1">
    <location>
        <begin position="1"/>
        <end position="11"/>
    </location>
</feature>
<protein>
    <submittedName>
        <fullName evidence="2">Uncharacterized protein</fullName>
    </submittedName>
</protein>
<feature type="region of interest" description="Disordered" evidence="1">
    <location>
        <begin position="1"/>
        <end position="42"/>
    </location>
</feature>
<dbReference type="EMBL" id="UHID01000009">
    <property type="protein sequence ID" value="SUP62648.1"/>
    <property type="molecule type" value="Genomic_DNA"/>
</dbReference>
<evidence type="ECO:0000313" key="3">
    <source>
        <dbReference type="Proteomes" id="UP000254150"/>
    </source>
</evidence>
<sequence length="42" mass="4324">MPARIVEEADHLLGQVPDQPGRARVAPAAPRAAPTFSSNDGG</sequence>
<dbReference type="AlphaFoldDB" id="A0A380PCH8"/>
<evidence type="ECO:0000313" key="2">
    <source>
        <dbReference type="EMBL" id="SUP62648.1"/>
    </source>
</evidence>
<proteinExistence type="predicted"/>
<reference evidence="2 3" key="1">
    <citation type="submission" date="2018-06" db="EMBL/GenBank/DDBJ databases">
        <authorList>
            <consortium name="Pathogen Informatics"/>
            <person name="Doyle S."/>
        </authorList>
    </citation>
    <scope>NUCLEOTIDE SEQUENCE [LARGE SCALE GENOMIC DNA]</scope>
    <source>
        <strain evidence="2 3">NCTC7807</strain>
    </source>
</reference>
<dbReference type="Proteomes" id="UP000254150">
    <property type="component" value="Unassembled WGS sequence"/>
</dbReference>
<accession>A0A380PCH8</accession>
<organism evidence="2 3">
    <name type="scientific">Streptomyces griseus</name>
    <dbReference type="NCBI Taxonomy" id="1911"/>
    <lineage>
        <taxon>Bacteria</taxon>
        <taxon>Bacillati</taxon>
        <taxon>Actinomycetota</taxon>
        <taxon>Actinomycetes</taxon>
        <taxon>Kitasatosporales</taxon>
        <taxon>Streptomycetaceae</taxon>
        <taxon>Streptomyces</taxon>
    </lineage>
</organism>
<name>A0A380PCH8_STRGR</name>
<feature type="compositionally biased region" description="Low complexity" evidence="1">
    <location>
        <begin position="22"/>
        <end position="34"/>
    </location>
</feature>